<dbReference type="PROSITE" id="PS50118">
    <property type="entry name" value="HMG_BOX_2"/>
    <property type="match status" value="1"/>
</dbReference>
<dbReference type="Pfam" id="PF00505">
    <property type="entry name" value="HMG_box"/>
    <property type="match status" value="1"/>
</dbReference>
<dbReference type="InterPro" id="IPR036910">
    <property type="entry name" value="HMG_box_dom_sf"/>
</dbReference>
<proteinExistence type="predicted"/>
<feature type="domain" description="HMG box" evidence="1">
    <location>
        <begin position="1"/>
        <end position="49"/>
    </location>
</feature>
<protein>
    <recommendedName>
        <fullName evidence="1">HMG box domain-containing protein</fullName>
    </recommendedName>
</protein>
<accession>A0A6C0EKR9</accession>
<evidence type="ECO:0000259" key="1">
    <source>
        <dbReference type="PROSITE" id="PS50118"/>
    </source>
</evidence>
<dbReference type="AlphaFoldDB" id="A0A6C0EKR9"/>
<name>A0A6C0EKR9_9ZZZZ</name>
<dbReference type="PRINTS" id="PR00886">
    <property type="entry name" value="HIGHMOBLTY12"/>
</dbReference>
<evidence type="ECO:0000313" key="2">
    <source>
        <dbReference type="EMBL" id="QHT29618.1"/>
    </source>
</evidence>
<dbReference type="Gene3D" id="1.10.30.10">
    <property type="entry name" value="High mobility group box domain"/>
    <property type="match status" value="1"/>
</dbReference>
<organism evidence="2">
    <name type="scientific">viral metagenome</name>
    <dbReference type="NCBI Taxonomy" id="1070528"/>
    <lineage>
        <taxon>unclassified sequences</taxon>
        <taxon>metagenomes</taxon>
        <taxon>organismal metagenomes</taxon>
    </lineage>
</organism>
<dbReference type="SUPFAM" id="SSF47095">
    <property type="entry name" value="HMG-box"/>
    <property type="match status" value="1"/>
</dbReference>
<sequence>MFFCDVERKRIKKEHPTWSLGKVSKELGKRWRNAGSSTVKRYENKAKAQ</sequence>
<dbReference type="EMBL" id="MN738879">
    <property type="protein sequence ID" value="QHT29618.1"/>
    <property type="molecule type" value="Genomic_DNA"/>
</dbReference>
<dbReference type="InterPro" id="IPR009071">
    <property type="entry name" value="HMG_box_dom"/>
</dbReference>
<reference evidence="2" key="1">
    <citation type="journal article" date="2020" name="Nature">
        <title>Giant virus diversity and host interactions through global metagenomics.</title>
        <authorList>
            <person name="Schulz F."/>
            <person name="Roux S."/>
            <person name="Paez-Espino D."/>
            <person name="Jungbluth S."/>
            <person name="Walsh D.A."/>
            <person name="Denef V.J."/>
            <person name="McMahon K.D."/>
            <person name="Konstantinidis K.T."/>
            <person name="Eloe-Fadrosh E.A."/>
            <person name="Kyrpides N.C."/>
            <person name="Woyke T."/>
        </authorList>
    </citation>
    <scope>NUCLEOTIDE SEQUENCE</scope>
    <source>
        <strain evidence="2">GVMAG-M-3300005589-24</strain>
    </source>
</reference>